<feature type="transmembrane region" description="Helical" evidence="1">
    <location>
        <begin position="76"/>
        <end position="97"/>
    </location>
</feature>
<proteinExistence type="predicted"/>
<organism evidence="2">
    <name type="scientific">Hexamita inflata</name>
    <dbReference type="NCBI Taxonomy" id="28002"/>
    <lineage>
        <taxon>Eukaryota</taxon>
        <taxon>Metamonada</taxon>
        <taxon>Diplomonadida</taxon>
        <taxon>Hexamitidae</taxon>
        <taxon>Hexamitinae</taxon>
        <taxon>Hexamita</taxon>
    </lineage>
</organism>
<dbReference type="Proteomes" id="UP001642409">
    <property type="component" value="Unassembled WGS sequence"/>
</dbReference>
<keyword evidence="1" id="KW-0812">Transmembrane</keyword>
<evidence type="ECO:0000313" key="2">
    <source>
        <dbReference type="EMBL" id="CAI9948288.1"/>
    </source>
</evidence>
<evidence type="ECO:0000256" key="1">
    <source>
        <dbReference type="SAM" id="Phobius"/>
    </source>
</evidence>
<keyword evidence="4" id="KW-1185">Reference proteome</keyword>
<reference evidence="3 4" key="2">
    <citation type="submission" date="2024-07" db="EMBL/GenBank/DDBJ databases">
        <authorList>
            <person name="Akdeniz Z."/>
        </authorList>
    </citation>
    <scope>NUCLEOTIDE SEQUENCE [LARGE SCALE GENOMIC DNA]</scope>
</reference>
<reference evidence="2" key="1">
    <citation type="submission" date="2023-06" db="EMBL/GenBank/DDBJ databases">
        <authorList>
            <person name="Kurt Z."/>
        </authorList>
    </citation>
    <scope>NUCLEOTIDE SEQUENCE</scope>
</reference>
<dbReference type="EMBL" id="CATOUU010000787">
    <property type="protein sequence ID" value="CAI9948288.1"/>
    <property type="molecule type" value="Genomic_DNA"/>
</dbReference>
<name>A0AA86Q2E0_9EUKA</name>
<dbReference type="EMBL" id="CAXDID020000144">
    <property type="protein sequence ID" value="CAL6040193.1"/>
    <property type="molecule type" value="Genomic_DNA"/>
</dbReference>
<evidence type="ECO:0000313" key="3">
    <source>
        <dbReference type="EMBL" id="CAL6040193.1"/>
    </source>
</evidence>
<keyword evidence="1" id="KW-0472">Membrane</keyword>
<protein>
    <submittedName>
        <fullName evidence="3">Hypothetical_protein</fullName>
    </submittedName>
</protein>
<gene>
    <name evidence="2" type="ORF">HINF_LOCUS35933</name>
    <name evidence="3" type="ORF">HINF_LOCUS38219</name>
</gene>
<accession>A0AA86Q2E0</accession>
<feature type="transmembrane region" description="Helical" evidence="1">
    <location>
        <begin position="36"/>
        <end position="55"/>
    </location>
</feature>
<evidence type="ECO:0000313" key="4">
    <source>
        <dbReference type="Proteomes" id="UP001642409"/>
    </source>
</evidence>
<comment type="caution">
    <text evidence="2">The sequence shown here is derived from an EMBL/GenBank/DDBJ whole genome shotgun (WGS) entry which is preliminary data.</text>
</comment>
<keyword evidence="1" id="KW-1133">Transmembrane helix</keyword>
<dbReference type="AlphaFoldDB" id="A0AA86Q2E0"/>
<sequence length="122" mass="14038">MIVLSILTNIFQLNQVKSTLCHVSSSSLMWLQLSEFSFFSFFLLFVLTGTVLLIARNSFESGLSGYRTRVFRRLRCGLTRQWIYAFSICLLVSGVGLDETDVLQCIFARKVNKVFQTNMEQF</sequence>